<feature type="region of interest" description="Disordered" evidence="5">
    <location>
        <begin position="669"/>
        <end position="690"/>
    </location>
</feature>
<dbReference type="CDD" id="cd14947">
    <property type="entry name" value="NBR1_like"/>
    <property type="match status" value="1"/>
</dbReference>
<protein>
    <recommendedName>
        <fullName evidence="6">ZZ-type domain-containing protein</fullName>
    </recommendedName>
</protein>
<feature type="region of interest" description="Disordered" evidence="5">
    <location>
        <begin position="579"/>
        <end position="607"/>
    </location>
</feature>
<evidence type="ECO:0000259" key="6">
    <source>
        <dbReference type="PROSITE" id="PS50135"/>
    </source>
</evidence>
<dbReference type="InterPro" id="IPR032350">
    <property type="entry name" value="Nbr1_FW"/>
</dbReference>
<comment type="caution">
    <text evidence="7">The sequence shown here is derived from an EMBL/GenBank/DDBJ whole genome shotgun (WGS) entry which is preliminary data.</text>
</comment>
<reference evidence="7" key="1">
    <citation type="journal article" date="2022" name="G3 (Bethesda)">
        <title>High quality genome of the basidiomycete yeast Dioszegia hungarica PDD-24b-2 isolated from cloud water.</title>
        <authorList>
            <person name="Jarrige D."/>
            <person name="Haridas S."/>
            <person name="Bleykasten-Grosshans C."/>
            <person name="Joly M."/>
            <person name="Nadalig T."/>
            <person name="Sancelme M."/>
            <person name="Vuilleumier S."/>
            <person name="Grigoriev I.V."/>
            <person name="Amato P."/>
            <person name="Bringel F."/>
        </authorList>
    </citation>
    <scope>NUCLEOTIDE SEQUENCE</scope>
    <source>
        <strain evidence="7">PDD-24b-2</strain>
    </source>
</reference>
<evidence type="ECO:0000313" key="8">
    <source>
        <dbReference type="Proteomes" id="UP001164286"/>
    </source>
</evidence>
<feature type="domain" description="ZZ-type" evidence="6">
    <location>
        <begin position="407"/>
        <end position="468"/>
    </location>
</feature>
<dbReference type="InterPro" id="IPR052260">
    <property type="entry name" value="Autophagy_Rcpt_SigReg"/>
</dbReference>
<dbReference type="Pfam" id="PF00569">
    <property type="entry name" value="ZZ"/>
    <property type="match status" value="3"/>
</dbReference>
<dbReference type="Proteomes" id="UP001164286">
    <property type="component" value="Unassembled WGS sequence"/>
</dbReference>
<keyword evidence="2 4" id="KW-0863">Zinc-finger</keyword>
<feature type="region of interest" description="Disordered" evidence="5">
    <location>
        <begin position="533"/>
        <end position="567"/>
    </location>
</feature>
<feature type="region of interest" description="Disordered" evidence="5">
    <location>
        <begin position="193"/>
        <end position="222"/>
    </location>
</feature>
<dbReference type="Pfam" id="PF16158">
    <property type="entry name" value="N_BRCA1_IG"/>
    <property type="match status" value="1"/>
</dbReference>
<gene>
    <name evidence="7" type="ORF">MKK02DRAFT_24221</name>
</gene>
<dbReference type="InterPro" id="IPR000433">
    <property type="entry name" value="Znf_ZZ"/>
</dbReference>
<evidence type="ECO:0000256" key="3">
    <source>
        <dbReference type="ARBA" id="ARBA00022833"/>
    </source>
</evidence>
<dbReference type="GO" id="GO:0008270">
    <property type="term" value="F:zinc ion binding"/>
    <property type="evidence" value="ECO:0007669"/>
    <property type="project" value="UniProtKB-KW"/>
</dbReference>
<dbReference type="SMART" id="SM00291">
    <property type="entry name" value="ZnF_ZZ"/>
    <property type="match status" value="3"/>
</dbReference>
<evidence type="ECO:0000256" key="5">
    <source>
        <dbReference type="SAM" id="MobiDB-lite"/>
    </source>
</evidence>
<dbReference type="Gene3D" id="2.60.40.10">
    <property type="entry name" value="Immunoglobulins"/>
    <property type="match status" value="1"/>
</dbReference>
<dbReference type="RefSeq" id="XP_052947240.1">
    <property type="nucleotide sequence ID" value="XM_053086860.1"/>
</dbReference>
<proteinExistence type="predicted"/>
<feature type="compositionally biased region" description="Basic and acidic residues" evidence="5">
    <location>
        <begin position="584"/>
        <end position="607"/>
    </location>
</feature>
<name>A0AA38HAR1_9TREE</name>
<keyword evidence="8" id="KW-1185">Reference proteome</keyword>
<dbReference type="SUPFAM" id="SSF57850">
    <property type="entry name" value="RING/U-box"/>
    <property type="match status" value="3"/>
</dbReference>
<dbReference type="Gene3D" id="3.30.60.90">
    <property type="match status" value="3"/>
</dbReference>
<dbReference type="CDD" id="cd02340">
    <property type="entry name" value="ZZ_NBR1_like"/>
    <property type="match status" value="3"/>
</dbReference>
<evidence type="ECO:0000256" key="4">
    <source>
        <dbReference type="PROSITE-ProRule" id="PRU00228"/>
    </source>
</evidence>
<accession>A0AA38HAR1</accession>
<dbReference type="PROSITE" id="PS50135">
    <property type="entry name" value="ZF_ZZ_2"/>
    <property type="match status" value="3"/>
</dbReference>
<dbReference type="GeneID" id="77726061"/>
<feature type="domain" description="ZZ-type" evidence="6">
    <location>
        <begin position="339"/>
        <end position="394"/>
    </location>
</feature>
<sequence>MFIIKATLKDETRRLSFDSTKFPQYAEIQQKICTAFNLPSTTHTFWVNVLLFPDETVDAKIMFKKHICDATEYEAAQSTFRRNAFHAPALAFSVLLSSDPRLDIIHKYHRAEMLTRSAADLQRNTASYEDLLTQRQSLLASLEAKLATCQKENDQLGVAFWGDRVEDKRGMVKTLQAMVSAGRAELSVLNEELQGEVTPGESLRAHAESEDKEEQARTQQSQAELAAWVAGSEDNKHFPPLESVLSRPPPPWAQHRQHRNDALKHIVGKVSEVIQKQSLVPAQEIKSMLDGFLQNLSNQLQTTFDGPPVTRDEPSVPGAYTESAPVKPASALGKGGYRHKHISCDGCLTGIRGMRYKCENCPDYDLCGSCLPLLHTGDLHPAHHTFKAMLHRGLEDRVKVTADADAHHPATCDLCSTGIIGVRWKCLNCPDWDCCQSCSASLGETHPGHSFGQFHKASDHIRVATASPAVHKNIICDGCEKLVVGIRYKCMHPDCPDFDLCEKCESMPFGSHPDTHAMLKIKTPTVVDAKSSLGARMSSDQARAHRANRLEKRAQEEKRVQEAAETDKKLAEISARLKEKRRQKMEEAKKAEEAKAEEAKAEAKKDKPEEKVASLAEIIAALNLAKVQVTKDAVAAVMLAKEQATNKVLGDVEGLKRMVEKKAREFVPAPAVPTPASESDNTPTPPTKEPVSHLDLCSWVRHVTIAPGCVLPVGAEFTKTWKIKHFADGSEFTFDKLVLLHQSVDGKLQGAVKPSVEIKREDIKEGAEMEISLEGLIVPDVEGEVVEYWQFFDERGVVYGQPLRLR</sequence>
<keyword evidence="3" id="KW-0862">Zinc</keyword>
<dbReference type="PROSITE" id="PS01357">
    <property type="entry name" value="ZF_ZZ_1"/>
    <property type="match status" value="1"/>
</dbReference>
<dbReference type="InterPro" id="IPR013783">
    <property type="entry name" value="Ig-like_fold"/>
</dbReference>
<dbReference type="AlphaFoldDB" id="A0AA38HAR1"/>
<feature type="domain" description="ZZ-type" evidence="6">
    <location>
        <begin position="471"/>
        <end position="526"/>
    </location>
</feature>
<evidence type="ECO:0000313" key="7">
    <source>
        <dbReference type="EMBL" id="KAI9637463.1"/>
    </source>
</evidence>
<feature type="compositionally biased region" description="Basic and acidic residues" evidence="5">
    <location>
        <begin position="548"/>
        <end position="567"/>
    </location>
</feature>
<dbReference type="PANTHER" id="PTHR15090">
    <property type="entry name" value="SEQUESTOSOME 1-RELATED"/>
    <property type="match status" value="1"/>
</dbReference>
<dbReference type="EMBL" id="JAKWFO010000004">
    <property type="protein sequence ID" value="KAI9637463.1"/>
    <property type="molecule type" value="Genomic_DNA"/>
</dbReference>
<feature type="region of interest" description="Disordered" evidence="5">
    <location>
        <begin position="303"/>
        <end position="322"/>
    </location>
</feature>
<keyword evidence="1" id="KW-0479">Metal-binding</keyword>
<organism evidence="7 8">
    <name type="scientific">Dioszegia hungarica</name>
    <dbReference type="NCBI Taxonomy" id="4972"/>
    <lineage>
        <taxon>Eukaryota</taxon>
        <taxon>Fungi</taxon>
        <taxon>Dikarya</taxon>
        <taxon>Basidiomycota</taxon>
        <taxon>Agaricomycotina</taxon>
        <taxon>Tremellomycetes</taxon>
        <taxon>Tremellales</taxon>
        <taxon>Bulleribasidiaceae</taxon>
        <taxon>Dioszegia</taxon>
    </lineage>
</organism>
<evidence type="ECO:0000256" key="2">
    <source>
        <dbReference type="ARBA" id="ARBA00022771"/>
    </source>
</evidence>
<evidence type="ECO:0000256" key="1">
    <source>
        <dbReference type="ARBA" id="ARBA00022723"/>
    </source>
</evidence>
<dbReference type="PANTHER" id="PTHR15090:SF8">
    <property type="entry name" value="ZZ-TYPE ZINC FINGER-CONTAINING PROTEIN"/>
    <property type="match status" value="1"/>
</dbReference>
<dbReference type="InterPro" id="IPR043145">
    <property type="entry name" value="Znf_ZZ_sf"/>
</dbReference>